<feature type="compositionally biased region" description="Basic and acidic residues" evidence="1">
    <location>
        <begin position="288"/>
        <end position="340"/>
    </location>
</feature>
<evidence type="ECO:0000256" key="1">
    <source>
        <dbReference type="SAM" id="MobiDB-lite"/>
    </source>
</evidence>
<dbReference type="EnsemblMetazoa" id="AALFPA23_004965.R6223">
    <property type="protein sequence ID" value="AALFPA23_004965.P6223"/>
    <property type="gene ID" value="AALFPA23_004965"/>
</dbReference>
<feature type="region of interest" description="Disordered" evidence="1">
    <location>
        <begin position="441"/>
        <end position="462"/>
    </location>
</feature>
<evidence type="ECO:0000313" key="2">
    <source>
        <dbReference type="EnsemblMetazoa" id="AALFPA23_004965.P6223"/>
    </source>
</evidence>
<sequence length="623" mass="72900">MSSRGSGSTSSAESTNSYPSLYRSFPSQRTSIGSSSSSALSITSSSTTPSQSVSKILNVPQRETTCSTIPPRLKWDREAPAPNRPYDSRNFDAPFKPLQPYLSELGGLGVPPRKPCHSPKPDPFRKRTHVDEIFHKRVTDAGAFSITEQPKTNVCLQMKSPEIEEVAVEAVKSVILADNINSDANSSSETSESDGDLSEMSWSAFQQQPMRNEVLKQCKRSFFQARKELFKLRQYEDYLEEKNRQPEEVESWEISSESTVQSEESLEEDFLGKKAEEIVVVEPSETVDEYKPTEIMHEDDKPHLQEHEQSYMDRIREHMWSKYEAKEQQEKEDQAEREQSPEPLDEEEVLKNLPKQDYLNLKKHELRQQLADRLEEINLSMKREPKELPQTTVQFEKYTDELMRGRRELRDEALLVDEHYKKAGLEIDVPEKDLELRKFRAEDHKSQTEESEAEEDEEKLTDAEEEPIVHTCMTRLEWARWIGRCTKLEKLKLPQVKIPRLPRVVHESEQSPIRMYIKGLHKEDKELKREKKSSQESLPAVDAKHREPKAVKWQLKEMLYDKPKEYRISKFVPYKPPIRPFPELAKDRYKVSQAGRRRRRDRRKNHMDWIDQLVEEICHRNYL</sequence>
<protein>
    <submittedName>
        <fullName evidence="2">Uncharacterized protein</fullName>
    </submittedName>
</protein>
<accession>A0ABM1Y243</accession>
<dbReference type="Proteomes" id="UP000069940">
    <property type="component" value="Unassembled WGS sequence"/>
</dbReference>
<dbReference type="RefSeq" id="XP_062711557.1">
    <property type="nucleotide sequence ID" value="XM_062855573.1"/>
</dbReference>
<proteinExistence type="predicted"/>
<evidence type="ECO:0000313" key="3">
    <source>
        <dbReference type="Proteomes" id="UP000069940"/>
    </source>
</evidence>
<dbReference type="GeneID" id="134289573"/>
<reference evidence="3" key="1">
    <citation type="journal article" date="2015" name="Proc. Natl. Acad. Sci. U.S.A.">
        <title>Genome sequence of the Asian Tiger mosquito, Aedes albopictus, reveals insights into its biology, genetics, and evolution.</title>
        <authorList>
            <person name="Chen X.G."/>
            <person name="Jiang X."/>
            <person name="Gu J."/>
            <person name="Xu M."/>
            <person name="Wu Y."/>
            <person name="Deng Y."/>
            <person name="Zhang C."/>
            <person name="Bonizzoni M."/>
            <person name="Dermauw W."/>
            <person name="Vontas J."/>
            <person name="Armbruster P."/>
            <person name="Huang X."/>
            <person name="Yang Y."/>
            <person name="Zhang H."/>
            <person name="He W."/>
            <person name="Peng H."/>
            <person name="Liu Y."/>
            <person name="Wu K."/>
            <person name="Chen J."/>
            <person name="Lirakis M."/>
            <person name="Topalis P."/>
            <person name="Van Leeuwen T."/>
            <person name="Hall A.B."/>
            <person name="Jiang X."/>
            <person name="Thorpe C."/>
            <person name="Mueller R.L."/>
            <person name="Sun C."/>
            <person name="Waterhouse R.M."/>
            <person name="Yan G."/>
            <person name="Tu Z.J."/>
            <person name="Fang X."/>
            <person name="James A.A."/>
        </authorList>
    </citation>
    <scope>NUCLEOTIDE SEQUENCE [LARGE SCALE GENOMIC DNA]</scope>
    <source>
        <strain evidence="3">Foshan</strain>
    </source>
</reference>
<organism evidence="2 3">
    <name type="scientific">Aedes albopictus</name>
    <name type="common">Asian tiger mosquito</name>
    <name type="synonym">Stegomyia albopicta</name>
    <dbReference type="NCBI Taxonomy" id="7160"/>
    <lineage>
        <taxon>Eukaryota</taxon>
        <taxon>Metazoa</taxon>
        <taxon>Ecdysozoa</taxon>
        <taxon>Arthropoda</taxon>
        <taxon>Hexapoda</taxon>
        <taxon>Insecta</taxon>
        <taxon>Pterygota</taxon>
        <taxon>Neoptera</taxon>
        <taxon>Endopterygota</taxon>
        <taxon>Diptera</taxon>
        <taxon>Nematocera</taxon>
        <taxon>Culicoidea</taxon>
        <taxon>Culicidae</taxon>
        <taxon>Culicinae</taxon>
        <taxon>Aedini</taxon>
        <taxon>Aedes</taxon>
        <taxon>Stegomyia</taxon>
    </lineage>
</organism>
<feature type="compositionally biased region" description="Acidic residues" evidence="1">
    <location>
        <begin position="449"/>
        <end position="462"/>
    </location>
</feature>
<keyword evidence="3" id="KW-1185">Reference proteome</keyword>
<name>A0ABM1Y243_AEDAL</name>
<feature type="compositionally biased region" description="Low complexity" evidence="1">
    <location>
        <begin position="27"/>
        <end position="54"/>
    </location>
</feature>
<feature type="region of interest" description="Disordered" evidence="1">
    <location>
        <begin position="1"/>
        <end position="129"/>
    </location>
</feature>
<reference evidence="2" key="2">
    <citation type="submission" date="2025-05" db="UniProtKB">
        <authorList>
            <consortium name="EnsemblMetazoa"/>
        </authorList>
    </citation>
    <scope>IDENTIFICATION</scope>
    <source>
        <strain evidence="2">Foshan</strain>
    </source>
</reference>
<feature type="compositionally biased region" description="Low complexity" evidence="1">
    <location>
        <begin position="1"/>
        <end position="20"/>
    </location>
</feature>
<feature type="region of interest" description="Disordered" evidence="1">
    <location>
        <begin position="241"/>
        <end position="354"/>
    </location>
</feature>
<feature type="compositionally biased region" description="Basic and acidic residues" evidence="1">
    <location>
        <begin position="119"/>
        <end position="129"/>
    </location>
</feature>